<sequence length="140" mass="15357">MINPRTGNLLFAPSQCVRAGDSVEAVLALGLGEANDVNDVHTGWSWLRASNVRVGNDFLALVFGFYHNRLQTVLLDVLPALVGTASNEAAWSEQAALQRLPALQHWVRSEVGREGQFPWGSITADYDFKNVTSSITIRYA</sequence>
<reference evidence="2" key="1">
    <citation type="submission" date="2018-04" db="EMBL/GenBank/DDBJ databases">
        <title>Complete genome of Antarctic heterotrophic bacterium Hymenobacter nivis.</title>
        <authorList>
            <person name="Terashima M."/>
        </authorList>
    </citation>
    <scope>NUCLEOTIDE SEQUENCE [LARGE SCALE GENOMIC DNA]</scope>
    <source>
        <strain evidence="2">NBRC 111535</strain>
    </source>
</reference>
<gene>
    <name evidence="1" type="ORF">DDQ68_05090</name>
</gene>
<evidence type="ECO:0000313" key="2">
    <source>
        <dbReference type="Proteomes" id="UP000245999"/>
    </source>
</evidence>
<protein>
    <submittedName>
        <fullName evidence="1">Uncharacterized protein</fullName>
    </submittedName>
</protein>
<proteinExistence type="predicted"/>
<dbReference type="OrthoDB" id="882910at2"/>
<accession>A0A2Z3GJ02</accession>
<dbReference type="Proteomes" id="UP000245999">
    <property type="component" value="Chromosome"/>
</dbReference>
<keyword evidence="2" id="KW-1185">Reference proteome</keyword>
<dbReference type="EMBL" id="CP029145">
    <property type="protein sequence ID" value="AWM32221.1"/>
    <property type="molecule type" value="Genomic_DNA"/>
</dbReference>
<name>A0A2Z3GJ02_9BACT</name>
<evidence type="ECO:0000313" key="1">
    <source>
        <dbReference type="EMBL" id="AWM32221.1"/>
    </source>
</evidence>
<dbReference type="RefSeq" id="WP_109655342.1">
    <property type="nucleotide sequence ID" value="NZ_CP029145.1"/>
</dbReference>
<dbReference type="AlphaFoldDB" id="A0A2Z3GJ02"/>
<organism evidence="1 2">
    <name type="scientific">Hymenobacter nivis</name>
    <dbReference type="NCBI Taxonomy" id="1850093"/>
    <lineage>
        <taxon>Bacteria</taxon>
        <taxon>Pseudomonadati</taxon>
        <taxon>Bacteroidota</taxon>
        <taxon>Cytophagia</taxon>
        <taxon>Cytophagales</taxon>
        <taxon>Hymenobacteraceae</taxon>
        <taxon>Hymenobacter</taxon>
    </lineage>
</organism>
<dbReference type="KEGG" id="hnv:DDQ68_05090"/>